<keyword evidence="3" id="KW-1185">Reference proteome</keyword>
<evidence type="ECO:0000313" key="2">
    <source>
        <dbReference type="EMBL" id="KAI1899935.1"/>
    </source>
</evidence>
<reference evidence="2" key="1">
    <citation type="submission" date="2021-01" db="EMBL/GenBank/DDBJ databases">
        <authorList>
            <person name="Zahm M."/>
            <person name="Roques C."/>
            <person name="Cabau C."/>
            <person name="Klopp C."/>
            <person name="Donnadieu C."/>
            <person name="Jouanno E."/>
            <person name="Lampietro C."/>
            <person name="Louis A."/>
            <person name="Herpin A."/>
            <person name="Echchiki A."/>
            <person name="Berthelot C."/>
            <person name="Parey E."/>
            <person name="Roest-Crollius H."/>
            <person name="Braasch I."/>
            <person name="Postlethwait J."/>
            <person name="Bobe J."/>
            <person name="Montfort J."/>
            <person name="Bouchez O."/>
            <person name="Begum T."/>
            <person name="Mejri S."/>
            <person name="Adams A."/>
            <person name="Chen W.-J."/>
            <person name="Guiguen Y."/>
        </authorList>
    </citation>
    <scope>NUCLEOTIDE SEQUENCE</scope>
    <source>
        <tissue evidence="2">Blood</tissue>
    </source>
</reference>
<sequence length="132" mass="15344">MPTSKSPSQPCNFVDQDQIWKVHVNVERESAKTWPQKWGFLKESYNEEKQESSKMKDKMVELDLPQHLKTRPPTPPEKYIEVRPSPPVPQTTQAFIGWRSAVPELQLERYGRVRCGKKSFLKELGWALDACC</sequence>
<protein>
    <submittedName>
        <fullName evidence="2">Uncharacterized protein</fullName>
    </submittedName>
</protein>
<dbReference type="AlphaFoldDB" id="A0A8T3E056"/>
<dbReference type="Pfam" id="PF14945">
    <property type="entry name" value="LLC1"/>
    <property type="match status" value="1"/>
</dbReference>
<evidence type="ECO:0000256" key="1">
    <source>
        <dbReference type="SAM" id="MobiDB-lite"/>
    </source>
</evidence>
<dbReference type="OrthoDB" id="10031946at2759"/>
<feature type="region of interest" description="Disordered" evidence="1">
    <location>
        <begin position="64"/>
        <end position="87"/>
    </location>
</feature>
<proteinExistence type="predicted"/>
<dbReference type="PANTHER" id="PTHR31909:SF3">
    <property type="entry name" value="SIMILAR TO PROTEIN C20ORF85 HOMOLOG"/>
    <property type="match status" value="1"/>
</dbReference>
<accession>A0A8T3E056</accession>
<dbReference type="InterPro" id="IPR020339">
    <property type="entry name" value="C20orf85-like"/>
</dbReference>
<dbReference type="PANTHER" id="PTHR31909">
    <property type="entry name" value="CHROMOSOME 20 ORF85 FAMILY MEMBER"/>
    <property type="match status" value="1"/>
</dbReference>
<name>A0A8T3E056_9TELE</name>
<organism evidence="2 3">
    <name type="scientific">Albula goreensis</name>
    <dbReference type="NCBI Taxonomy" id="1534307"/>
    <lineage>
        <taxon>Eukaryota</taxon>
        <taxon>Metazoa</taxon>
        <taxon>Chordata</taxon>
        <taxon>Craniata</taxon>
        <taxon>Vertebrata</taxon>
        <taxon>Euteleostomi</taxon>
        <taxon>Actinopterygii</taxon>
        <taxon>Neopterygii</taxon>
        <taxon>Teleostei</taxon>
        <taxon>Albuliformes</taxon>
        <taxon>Albulidae</taxon>
        <taxon>Albula</taxon>
    </lineage>
</organism>
<dbReference type="EMBL" id="JAERUA010000005">
    <property type="protein sequence ID" value="KAI1899935.1"/>
    <property type="molecule type" value="Genomic_DNA"/>
</dbReference>
<comment type="caution">
    <text evidence="2">The sequence shown here is derived from an EMBL/GenBank/DDBJ whole genome shotgun (WGS) entry which is preliminary data.</text>
</comment>
<gene>
    <name evidence="2" type="ORF">AGOR_G00067050</name>
</gene>
<dbReference type="Proteomes" id="UP000829720">
    <property type="component" value="Unassembled WGS sequence"/>
</dbReference>
<evidence type="ECO:0000313" key="3">
    <source>
        <dbReference type="Proteomes" id="UP000829720"/>
    </source>
</evidence>